<evidence type="ECO:0000313" key="3">
    <source>
        <dbReference type="Proteomes" id="UP000199245"/>
    </source>
</evidence>
<reference evidence="2 3" key="1">
    <citation type="submission" date="2016-10" db="EMBL/GenBank/DDBJ databases">
        <authorList>
            <person name="de Groot N.N."/>
        </authorList>
    </citation>
    <scope>NUCLEOTIDE SEQUENCE [LARGE SCALE GENOMIC DNA]</scope>
    <source>
        <strain evidence="2 3">R5</strain>
    </source>
</reference>
<accession>A0A1G7GVW8</accession>
<keyword evidence="1" id="KW-1133">Transmembrane helix</keyword>
<name>A0A1G7GVW8_9BRAD</name>
<sequence>MSSAFKEGAAEIAAKDSLFSLRSSRWRKPLRLRGKGPSWAGLALLVLAADIVLAAAVWQAVNFFSH</sequence>
<organism evidence="2 3">
    <name type="scientific">Bradyrhizobium brasilense</name>
    <dbReference type="NCBI Taxonomy" id="1419277"/>
    <lineage>
        <taxon>Bacteria</taxon>
        <taxon>Pseudomonadati</taxon>
        <taxon>Pseudomonadota</taxon>
        <taxon>Alphaproteobacteria</taxon>
        <taxon>Hyphomicrobiales</taxon>
        <taxon>Nitrobacteraceae</taxon>
        <taxon>Bradyrhizobium</taxon>
    </lineage>
</organism>
<dbReference type="EMBL" id="FMZW01000039">
    <property type="protein sequence ID" value="SDE92328.1"/>
    <property type="molecule type" value="Genomic_DNA"/>
</dbReference>
<keyword evidence="1" id="KW-0472">Membrane</keyword>
<dbReference type="AlphaFoldDB" id="A0A1G7GVW8"/>
<gene>
    <name evidence="2" type="ORF">SAMN05216337_103937</name>
</gene>
<evidence type="ECO:0000256" key="1">
    <source>
        <dbReference type="SAM" id="Phobius"/>
    </source>
</evidence>
<dbReference type="Proteomes" id="UP000199245">
    <property type="component" value="Unassembled WGS sequence"/>
</dbReference>
<protein>
    <submittedName>
        <fullName evidence="2">Uncharacterized protein</fullName>
    </submittedName>
</protein>
<proteinExistence type="predicted"/>
<keyword evidence="1" id="KW-0812">Transmembrane</keyword>
<feature type="transmembrane region" description="Helical" evidence="1">
    <location>
        <begin position="39"/>
        <end position="61"/>
    </location>
</feature>
<evidence type="ECO:0000313" key="2">
    <source>
        <dbReference type="EMBL" id="SDE92328.1"/>
    </source>
</evidence>